<evidence type="ECO:0000256" key="24">
    <source>
        <dbReference type="ARBA" id="ARBA00023136"/>
    </source>
</evidence>
<comment type="subcellular location">
    <subcellularLocation>
        <location evidence="2">Cytoplasmic vesicle</location>
        <location evidence="2">COPII-coated vesicle membrane</location>
        <topology evidence="2">Peripheral membrane protein</topology>
        <orientation evidence="2">Cytoplasmic side</orientation>
    </subcellularLocation>
    <subcellularLocation>
        <location evidence="4">Endoplasmic reticulum membrane</location>
        <topology evidence="4">Multi-pass membrane protein</topology>
    </subcellularLocation>
    <subcellularLocation>
        <location evidence="3">Endoplasmic reticulum membrane</location>
        <topology evidence="3">Peripheral membrane protein</topology>
        <orientation evidence="3">Cytoplasmic side</orientation>
    </subcellularLocation>
    <subcellularLocation>
        <location evidence="1">Golgi apparatus membrane</location>
        <topology evidence="1">Peripheral membrane protein</topology>
        <orientation evidence="1">Cytoplasmic side</orientation>
    </subcellularLocation>
</comment>
<dbReference type="GO" id="GO:0000139">
    <property type="term" value="C:Golgi membrane"/>
    <property type="evidence" value="ECO:0007669"/>
    <property type="project" value="UniProtKB-SubCell"/>
</dbReference>
<feature type="transmembrane region" description="Helical" evidence="31">
    <location>
        <begin position="452"/>
        <end position="471"/>
    </location>
</feature>
<dbReference type="Proteomes" id="UP000284706">
    <property type="component" value="Unassembled WGS sequence"/>
</dbReference>
<evidence type="ECO:0000256" key="16">
    <source>
        <dbReference type="ARBA" id="ARBA00022741"/>
    </source>
</evidence>
<dbReference type="UniPathway" id="UPA00196"/>
<keyword evidence="22" id="KW-0333">Golgi apparatus</keyword>
<dbReference type="PRINTS" id="PR00328">
    <property type="entry name" value="SAR1GTPBP"/>
</dbReference>
<evidence type="ECO:0000256" key="4">
    <source>
        <dbReference type="ARBA" id="ARBA00004477"/>
    </source>
</evidence>
<keyword evidence="30" id="KW-0479">Metal-binding</keyword>
<keyword evidence="21 31" id="KW-1133">Transmembrane helix</keyword>
<dbReference type="InterPro" id="IPR027417">
    <property type="entry name" value="P-loop_NTPase"/>
</dbReference>
<comment type="similarity">
    <text evidence="6">Belongs to the small GTPase superfamily. SAR1 family.</text>
</comment>
<dbReference type="PANTHER" id="PTHR12886">
    <property type="entry name" value="PIG-M MANNOSYLTRANSFERASE"/>
    <property type="match status" value="1"/>
</dbReference>
<dbReference type="Pfam" id="PF05007">
    <property type="entry name" value="Mannosyl_trans"/>
    <property type="match status" value="1"/>
</dbReference>
<keyword evidence="20" id="KW-0653">Protein transport</keyword>
<evidence type="ECO:0000256" key="22">
    <source>
        <dbReference type="ARBA" id="ARBA00023034"/>
    </source>
</evidence>
<dbReference type="GO" id="GO:0012507">
    <property type="term" value="C:ER to Golgi transport vesicle membrane"/>
    <property type="evidence" value="ECO:0007669"/>
    <property type="project" value="UniProtKB-SubCell"/>
</dbReference>
<evidence type="ECO:0000256" key="28">
    <source>
        <dbReference type="ARBA" id="ARBA00032997"/>
    </source>
</evidence>
<sequence length="635" mass="71914">MFIINWFWDVLAQLGLLHKNAKILFLGLDNAGKTTLLHMLKNDRLATLQPTLHPTSEELAIGNVKFTTYDLGGHQQARRLWRDYFPEVDGIIFLVDSADFERFSESKAELDALLSIEELSKVPFLILGNKIDAPGAVSEEELRHHLGLYQTTGKGKVPLTDIRPIEIFMCSVVQRQGYGEDEPMPSFSLSSLPSFRNVLLLSVVIRIALILYSEWHDAHSVVKYTDVDYRVFSDAASFLLHPGPGSVNHAQQPLNTLFGRVFRIGDPYTRETYRYTPLLALLLTPNSWLHPSFGKYIFALCDIVNGILIYQLLRTEILPHVVQKRDATTPSPSKTKDDAREYSYAKKQGQGIDRTATLYSSIHLLNPMVFSISTRGSSESVLSLFVLLTLYAALKARWGVAAVLLGLSTHWKIYPLIYGVGCLGVVGGKAGRDGKGWRSHLRTIVNGKTVRFAGISAGTFLFLGIGCYAIWGYPFLYESYLYHLHRLDHRHNFSPYFYLTYLTYPSLLSGSDDPSLKPWIKILRSPLTSFVPQMGLALGTGLLFGRKKEDLVFTWFVQTFVFVVFNKVCTSQYFLWYLLLLPLLLPQLSLSRKDMLLYGGVWIATQALWLSEAYKLEFLGENVFFGLWVRSLIYV</sequence>
<dbReference type="GO" id="GO:0016192">
    <property type="term" value="P:vesicle-mediated transport"/>
    <property type="evidence" value="ECO:0007669"/>
    <property type="project" value="UniProtKB-KW"/>
</dbReference>
<reference evidence="32 33" key="1">
    <citation type="journal article" date="2018" name="Evol. Lett.">
        <title>Horizontal gene cluster transfer increased hallucinogenic mushroom diversity.</title>
        <authorList>
            <person name="Reynolds H.T."/>
            <person name="Vijayakumar V."/>
            <person name="Gluck-Thaler E."/>
            <person name="Korotkin H.B."/>
            <person name="Matheny P.B."/>
            <person name="Slot J.C."/>
        </authorList>
    </citation>
    <scope>NUCLEOTIDE SEQUENCE [LARGE SCALE GENOMIC DNA]</scope>
    <source>
        <strain evidence="32 33">SRW20</strain>
    </source>
</reference>
<dbReference type="SMART" id="SM00177">
    <property type="entry name" value="ARF"/>
    <property type="match status" value="1"/>
</dbReference>
<evidence type="ECO:0000256" key="30">
    <source>
        <dbReference type="PIRSR" id="PIRSR606689-2"/>
    </source>
</evidence>
<dbReference type="Gene3D" id="3.40.50.300">
    <property type="entry name" value="P-loop containing nucleotide triphosphate hydrolases"/>
    <property type="match status" value="1"/>
</dbReference>
<evidence type="ECO:0000256" key="12">
    <source>
        <dbReference type="ARBA" id="ARBA00022502"/>
    </source>
</evidence>
<dbReference type="FunFam" id="3.40.50.300:FF:000161">
    <property type="entry name" value="Small COPII coat GTPase"/>
    <property type="match status" value="1"/>
</dbReference>
<evidence type="ECO:0000256" key="18">
    <source>
        <dbReference type="ARBA" id="ARBA00022824"/>
    </source>
</evidence>
<name>A0A409Y3L3_9AGAR</name>
<feature type="binding site" evidence="30">
    <location>
        <position position="34"/>
    </location>
    <ligand>
        <name>Mg(2+)</name>
        <dbReference type="ChEBI" id="CHEBI:18420"/>
    </ligand>
</feature>
<evidence type="ECO:0000256" key="2">
    <source>
        <dbReference type="ARBA" id="ARBA00004299"/>
    </source>
</evidence>
<feature type="binding site" evidence="29">
    <location>
        <begin position="129"/>
        <end position="132"/>
    </location>
    <ligand>
        <name>GTP</name>
        <dbReference type="ChEBI" id="CHEBI:37565"/>
    </ligand>
</feature>
<dbReference type="CDD" id="cd00879">
    <property type="entry name" value="Sar1"/>
    <property type="match status" value="1"/>
</dbReference>
<evidence type="ECO:0000256" key="9">
    <source>
        <dbReference type="ARBA" id="ARBA00019961"/>
    </source>
</evidence>
<dbReference type="AlphaFoldDB" id="A0A409Y3L3"/>
<keyword evidence="33" id="KW-1185">Reference proteome</keyword>
<comment type="similarity">
    <text evidence="7">Belongs to the PIGM family.</text>
</comment>
<dbReference type="InParanoid" id="A0A409Y3L3"/>
<keyword evidence="25" id="KW-0968">Cytoplasmic vesicle</keyword>
<dbReference type="Pfam" id="PF00025">
    <property type="entry name" value="Arf"/>
    <property type="match status" value="1"/>
</dbReference>
<comment type="function">
    <text evidence="26">Mannosyltransferase involved in glycosylphosphatidylinositol-anchor biosynthesis. Transfers the first alpha-1,4-mannose to GlcN-acyl-PI during GPI precursor assembly. Required for cell wall integrity.</text>
</comment>
<evidence type="ECO:0000256" key="20">
    <source>
        <dbReference type="ARBA" id="ARBA00022927"/>
    </source>
</evidence>
<evidence type="ECO:0000256" key="5">
    <source>
        <dbReference type="ARBA" id="ARBA00004687"/>
    </source>
</evidence>
<evidence type="ECO:0000313" key="32">
    <source>
        <dbReference type="EMBL" id="PPQ97573.1"/>
    </source>
</evidence>
<evidence type="ECO:0000256" key="8">
    <source>
        <dbReference type="ARBA" id="ARBA00013797"/>
    </source>
</evidence>
<dbReference type="NCBIfam" id="TIGR00231">
    <property type="entry name" value="small_GTP"/>
    <property type="match status" value="1"/>
</dbReference>
<proteinExistence type="inferred from homology"/>
<keyword evidence="18" id="KW-0256">Endoplasmic reticulum</keyword>
<keyword evidence="14" id="KW-0808">Transferase</keyword>
<evidence type="ECO:0000256" key="1">
    <source>
        <dbReference type="ARBA" id="ARBA00004255"/>
    </source>
</evidence>
<accession>A0A409Y3L3</accession>
<dbReference type="OrthoDB" id="2011769at2759"/>
<keyword evidence="16 29" id="KW-0547">Nucleotide-binding</keyword>
<evidence type="ECO:0000256" key="19">
    <source>
        <dbReference type="ARBA" id="ARBA00022892"/>
    </source>
</evidence>
<feature type="transmembrane region" description="Helical" evidence="31">
    <location>
        <begin position="551"/>
        <end position="568"/>
    </location>
</feature>
<comment type="caution">
    <text evidence="32">The sequence shown here is derived from an EMBL/GenBank/DDBJ whole genome shotgun (WGS) entry which is preliminary data.</text>
</comment>
<feature type="binding site" evidence="30">
    <location>
        <position position="51"/>
    </location>
    <ligand>
        <name>Mg(2+)</name>
        <dbReference type="ChEBI" id="CHEBI:18420"/>
    </ligand>
</feature>
<evidence type="ECO:0000256" key="11">
    <source>
        <dbReference type="ARBA" id="ARBA00022448"/>
    </source>
</evidence>
<dbReference type="GO" id="GO:0004376">
    <property type="term" value="F:GPI mannosyltransferase activity"/>
    <property type="evidence" value="ECO:0007669"/>
    <property type="project" value="InterPro"/>
</dbReference>
<keyword evidence="23 29" id="KW-0342">GTP-binding</keyword>
<keyword evidence="24 31" id="KW-0472">Membrane</keyword>
<feature type="transmembrane region" description="Helical" evidence="31">
    <location>
        <begin position="574"/>
        <end position="590"/>
    </location>
</feature>
<dbReference type="SUPFAM" id="SSF52540">
    <property type="entry name" value="P-loop containing nucleoside triphosphate hydrolases"/>
    <property type="match status" value="1"/>
</dbReference>
<keyword evidence="17" id="KW-0378">Hydrolase</keyword>
<evidence type="ECO:0000256" key="13">
    <source>
        <dbReference type="ARBA" id="ARBA00022676"/>
    </source>
</evidence>
<evidence type="ECO:0000256" key="10">
    <source>
        <dbReference type="ARBA" id="ARBA00021124"/>
    </source>
</evidence>
<evidence type="ECO:0000256" key="15">
    <source>
        <dbReference type="ARBA" id="ARBA00022692"/>
    </source>
</evidence>
<dbReference type="EMBL" id="NHYE01001225">
    <property type="protein sequence ID" value="PPQ97573.1"/>
    <property type="molecule type" value="Genomic_DNA"/>
</dbReference>
<comment type="pathway">
    <text evidence="5">Glycolipid biosynthesis; glycosylphosphatidylinositol-anchor biosynthesis.</text>
</comment>
<evidence type="ECO:0000256" key="25">
    <source>
        <dbReference type="ARBA" id="ARBA00023329"/>
    </source>
</evidence>
<feature type="transmembrane region" description="Helical" evidence="31">
    <location>
        <begin position="413"/>
        <end position="431"/>
    </location>
</feature>
<feature type="binding site" evidence="29">
    <location>
        <begin position="27"/>
        <end position="34"/>
    </location>
    <ligand>
        <name>GTP</name>
        <dbReference type="ChEBI" id="CHEBI:37565"/>
    </ligand>
</feature>
<feature type="non-terminal residue" evidence="32">
    <location>
        <position position="635"/>
    </location>
</feature>
<keyword evidence="12" id="KW-0337">GPI-anchor biosynthesis</keyword>
<dbReference type="PROSITE" id="PS51422">
    <property type="entry name" value="SAR1"/>
    <property type="match status" value="1"/>
</dbReference>
<dbReference type="FunCoup" id="A0A409Y3L3">
    <property type="interactions" value="286"/>
</dbReference>
<dbReference type="GO" id="GO:0046872">
    <property type="term" value="F:metal ion binding"/>
    <property type="evidence" value="ECO:0007669"/>
    <property type="project" value="UniProtKB-KW"/>
</dbReference>
<dbReference type="GO" id="GO:0051751">
    <property type="term" value="F:alpha-1,4-mannosyltransferase activity"/>
    <property type="evidence" value="ECO:0007669"/>
    <property type="project" value="InterPro"/>
</dbReference>
<evidence type="ECO:0000256" key="31">
    <source>
        <dbReference type="SAM" id="Phobius"/>
    </source>
</evidence>
<dbReference type="InterPro" id="IPR007704">
    <property type="entry name" value="PIG-M"/>
</dbReference>
<keyword evidence="11" id="KW-0813">Transport</keyword>
<keyword evidence="19" id="KW-0931">ER-Golgi transport</keyword>
<organism evidence="32 33">
    <name type="scientific">Gymnopilus dilepis</name>
    <dbReference type="NCBI Taxonomy" id="231916"/>
    <lineage>
        <taxon>Eukaryota</taxon>
        <taxon>Fungi</taxon>
        <taxon>Dikarya</taxon>
        <taxon>Basidiomycota</taxon>
        <taxon>Agaricomycotina</taxon>
        <taxon>Agaricomycetes</taxon>
        <taxon>Agaricomycetidae</taxon>
        <taxon>Agaricales</taxon>
        <taxon>Agaricineae</taxon>
        <taxon>Hymenogastraceae</taxon>
        <taxon>Gymnopilus</taxon>
    </lineage>
</organism>
<dbReference type="GO" id="GO:0005525">
    <property type="term" value="F:GTP binding"/>
    <property type="evidence" value="ECO:0007669"/>
    <property type="project" value="UniProtKB-KW"/>
</dbReference>
<evidence type="ECO:0000256" key="7">
    <source>
        <dbReference type="ARBA" id="ARBA00011071"/>
    </source>
</evidence>
<keyword evidence="30" id="KW-0460">Magnesium</keyword>
<evidence type="ECO:0000256" key="3">
    <source>
        <dbReference type="ARBA" id="ARBA00004397"/>
    </source>
</evidence>
<dbReference type="PROSITE" id="PS51417">
    <property type="entry name" value="ARF"/>
    <property type="match status" value="1"/>
</dbReference>
<dbReference type="GO" id="GO:0015031">
    <property type="term" value="P:protein transport"/>
    <property type="evidence" value="ECO:0007669"/>
    <property type="project" value="UniProtKB-KW"/>
</dbReference>
<dbReference type="PANTHER" id="PTHR12886:SF0">
    <property type="entry name" value="GPI MANNOSYLTRANSFERASE 1"/>
    <property type="match status" value="1"/>
</dbReference>
<evidence type="ECO:0000256" key="27">
    <source>
        <dbReference type="ARBA" id="ARBA00030167"/>
    </source>
</evidence>
<keyword evidence="15 31" id="KW-0812">Transmembrane</keyword>
<evidence type="ECO:0000256" key="17">
    <source>
        <dbReference type="ARBA" id="ARBA00022801"/>
    </source>
</evidence>
<dbReference type="STRING" id="231916.A0A409Y3L3"/>
<gene>
    <name evidence="32" type="ORF">CVT26_002360</name>
</gene>
<dbReference type="GO" id="GO:0006506">
    <property type="term" value="P:GPI anchor biosynthetic process"/>
    <property type="evidence" value="ECO:0007669"/>
    <property type="project" value="UniProtKB-UniPathway"/>
</dbReference>
<evidence type="ECO:0000256" key="26">
    <source>
        <dbReference type="ARBA" id="ARBA00025399"/>
    </source>
</evidence>
<protein>
    <recommendedName>
        <fullName evidence="8">GPI mannosyltransferase 1</fullName>
    </recommendedName>
    <alternativeName>
        <fullName evidence="28">GPI mannosyltransferase I</fullName>
    </alternativeName>
    <alternativeName>
        <fullName evidence="27">Glycosylphosphatidylinositol-anchor biosynthesis protein 14</fullName>
    </alternativeName>
    <alternativeName>
        <fullName evidence="9 10">Small COPII Coat GTPase SAR1</fullName>
    </alternativeName>
</protein>
<keyword evidence="13" id="KW-0328">Glycosyltransferase</keyword>
<evidence type="ECO:0000256" key="23">
    <source>
        <dbReference type="ARBA" id="ARBA00023134"/>
    </source>
</evidence>
<dbReference type="GO" id="GO:0005789">
    <property type="term" value="C:endoplasmic reticulum membrane"/>
    <property type="evidence" value="ECO:0007669"/>
    <property type="project" value="UniProtKB-SubCell"/>
</dbReference>
<dbReference type="GO" id="GO:0003924">
    <property type="term" value="F:GTPase activity"/>
    <property type="evidence" value="ECO:0007669"/>
    <property type="project" value="InterPro"/>
</dbReference>
<evidence type="ECO:0000313" key="33">
    <source>
        <dbReference type="Proteomes" id="UP000284706"/>
    </source>
</evidence>
<dbReference type="InterPro" id="IPR005225">
    <property type="entry name" value="Small_GTP-bd"/>
</dbReference>
<evidence type="ECO:0000256" key="21">
    <source>
        <dbReference type="ARBA" id="ARBA00022989"/>
    </source>
</evidence>
<feature type="binding site" evidence="29">
    <location>
        <position position="73"/>
    </location>
    <ligand>
        <name>GTP</name>
        <dbReference type="ChEBI" id="CHEBI:37565"/>
    </ligand>
</feature>
<evidence type="ECO:0000256" key="29">
    <source>
        <dbReference type="PIRSR" id="PIRSR606689-1"/>
    </source>
</evidence>
<dbReference type="SMART" id="SM00178">
    <property type="entry name" value="SAR"/>
    <property type="match status" value="1"/>
</dbReference>
<evidence type="ECO:0000256" key="14">
    <source>
        <dbReference type="ARBA" id="ARBA00022679"/>
    </source>
</evidence>
<dbReference type="GO" id="GO:1990529">
    <property type="term" value="C:glycosylphosphatidylinositol-mannosyltransferase I complex"/>
    <property type="evidence" value="ECO:0007669"/>
    <property type="project" value="TreeGrafter"/>
</dbReference>
<dbReference type="InterPro" id="IPR006689">
    <property type="entry name" value="Small_GTPase_ARF/SAR"/>
</dbReference>
<evidence type="ECO:0000256" key="6">
    <source>
        <dbReference type="ARBA" id="ARBA00007507"/>
    </source>
</evidence>